<organism evidence="1 2">
    <name type="scientific">Bizionia argentinensis JUB59</name>
    <dbReference type="NCBI Taxonomy" id="1046627"/>
    <lineage>
        <taxon>Bacteria</taxon>
        <taxon>Pseudomonadati</taxon>
        <taxon>Bacteroidota</taxon>
        <taxon>Flavobacteriia</taxon>
        <taxon>Flavobacteriales</taxon>
        <taxon>Flavobacteriaceae</taxon>
        <taxon>Bizionia</taxon>
    </lineage>
</organism>
<dbReference type="InterPro" id="IPR026350">
    <property type="entry name" value="GxxExxY"/>
</dbReference>
<dbReference type="OrthoDB" id="1119698at2"/>
<evidence type="ECO:0000313" key="1">
    <source>
        <dbReference type="EMBL" id="EGV44642.1"/>
    </source>
</evidence>
<protein>
    <submittedName>
        <fullName evidence="1">GxxExxY protein</fullName>
    </submittedName>
</protein>
<sequence length="125" mass="14314">MNENDISRVIVDVCYQIHVELGPGLLESVYEEILFQELINAGMIVERQKSLPVVWRGQELNLTYRTDLIVENKVIIEIKSVKEIHPVYPKQLLTYLKLSNLKLGLLINFNSPLIKTGITRIVNGL</sequence>
<proteinExistence type="predicted"/>
<name>G2EA50_9FLAO</name>
<dbReference type="EMBL" id="AFXZ01000003">
    <property type="protein sequence ID" value="EGV44642.1"/>
    <property type="molecule type" value="Genomic_DNA"/>
</dbReference>
<gene>
    <name evidence="1" type="ORF">BZARG_1556</name>
</gene>
<dbReference type="STRING" id="1046627.BZARG_1556"/>
<dbReference type="eggNOG" id="COG0614">
    <property type="taxonomic scope" value="Bacteria"/>
</dbReference>
<reference evidence="1 2" key="1">
    <citation type="journal article" date="2008" name="Int. J. Syst. Evol. Microbiol.">
        <title>Bizionia argentinensis sp. nov., isolated from surface marine water in Antarctica.</title>
        <authorList>
            <person name="Bercovich A."/>
            <person name="Vazquez S.C."/>
            <person name="Yankilevich P."/>
            <person name="Coria S.H."/>
            <person name="Foti M."/>
            <person name="Hernandez E."/>
            <person name="Vidal A."/>
            <person name="Ruberto L."/>
            <person name="Melo C."/>
            <person name="Marenssi S."/>
            <person name="Criscuolo M."/>
            <person name="Memoli M."/>
            <person name="Arguelles M."/>
            <person name="Mac Cormack W.P."/>
        </authorList>
    </citation>
    <scope>NUCLEOTIDE SEQUENCE [LARGE SCALE GENOMIC DNA]</scope>
    <source>
        <strain evidence="1 2">JUB59</strain>
    </source>
</reference>
<dbReference type="AlphaFoldDB" id="G2EA50"/>
<dbReference type="RefSeq" id="WP_008634849.1">
    <property type="nucleotide sequence ID" value="NZ_AFXZ01000003.1"/>
</dbReference>
<dbReference type="NCBIfam" id="TIGR04256">
    <property type="entry name" value="GxxExxY"/>
    <property type="match status" value="1"/>
</dbReference>
<evidence type="ECO:0000313" key="2">
    <source>
        <dbReference type="Proteomes" id="UP000003730"/>
    </source>
</evidence>
<dbReference type="Proteomes" id="UP000003730">
    <property type="component" value="Unassembled WGS sequence"/>
</dbReference>
<dbReference type="Gene3D" id="3.90.320.10">
    <property type="match status" value="1"/>
</dbReference>
<keyword evidence="2" id="KW-1185">Reference proteome</keyword>
<dbReference type="PATRIC" id="fig|1046627.3.peg.425"/>
<dbReference type="InterPro" id="IPR011604">
    <property type="entry name" value="PDDEXK-like_dom_sf"/>
</dbReference>
<comment type="caution">
    <text evidence="1">The sequence shown here is derived from an EMBL/GenBank/DDBJ whole genome shotgun (WGS) entry which is preliminary data.</text>
</comment>
<dbReference type="Pfam" id="PF13366">
    <property type="entry name" value="PDDEXK_3"/>
    <property type="match status" value="1"/>
</dbReference>
<accession>G2EA50</accession>